<sequence length="295" mass="32990">MDGISHKSPTGSTLDPRLRGMSDEGQVYLQGSDYPGMSLVTVVLNGNNFLSWSRSVKIALGAKFKLGFIDGTCPKPSPGFVDYKKWIRTDYMVRSWILNSMSKDIVEAFIYTNSAHELWSDLVERFGESNGPLLYHLQRQISAASQGTMSVAKYFTSLKKLWDELWCLMPIPQCTCGAATQCICGAPKALADLTSMNQLMQFLMGLNESYDHVRNQILVMEPLPSVNKAYSMVLRIEKQREVQMVFSEGIEHNAMLVNTSSNKKVTDGGGKHPKQKWSGPDKSEIFVRIVRSMGI</sequence>
<dbReference type="AlphaFoldDB" id="A0AAV8TC57"/>
<gene>
    <name evidence="2" type="ORF">K2173_003662</name>
</gene>
<evidence type="ECO:0000313" key="3">
    <source>
        <dbReference type="Proteomes" id="UP001159364"/>
    </source>
</evidence>
<comment type="caution">
    <text evidence="2">The sequence shown here is derived from an EMBL/GenBank/DDBJ whole genome shotgun (WGS) entry which is preliminary data.</text>
</comment>
<organism evidence="2 3">
    <name type="scientific">Erythroxylum novogranatense</name>
    <dbReference type="NCBI Taxonomy" id="1862640"/>
    <lineage>
        <taxon>Eukaryota</taxon>
        <taxon>Viridiplantae</taxon>
        <taxon>Streptophyta</taxon>
        <taxon>Embryophyta</taxon>
        <taxon>Tracheophyta</taxon>
        <taxon>Spermatophyta</taxon>
        <taxon>Magnoliopsida</taxon>
        <taxon>eudicotyledons</taxon>
        <taxon>Gunneridae</taxon>
        <taxon>Pentapetalae</taxon>
        <taxon>rosids</taxon>
        <taxon>fabids</taxon>
        <taxon>Malpighiales</taxon>
        <taxon>Erythroxylaceae</taxon>
        <taxon>Erythroxylum</taxon>
    </lineage>
</organism>
<evidence type="ECO:0000259" key="1">
    <source>
        <dbReference type="Pfam" id="PF14244"/>
    </source>
</evidence>
<reference evidence="2 3" key="1">
    <citation type="submission" date="2021-09" db="EMBL/GenBank/DDBJ databases">
        <title>Genomic insights and catalytic innovation underlie evolution of tropane alkaloids biosynthesis.</title>
        <authorList>
            <person name="Wang Y.-J."/>
            <person name="Tian T."/>
            <person name="Huang J.-P."/>
            <person name="Huang S.-X."/>
        </authorList>
    </citation>
    <scope>NUCLEOTIDE SEQUENCE [LARGE SCALE GENOMIC DNA]</scope>
    <source>
        <strain evidence="2">KIB-2018</strain>
        <tissue evidence="2">Leaf</tissue>
    </source>
</reference>
<protein>
    <recommendedName>
        <fullName evidence="1">Retrotransposon Copia-like N-terminal domain-containing protein</fullName>
    </recommendedName>
</protein>
<dbReference type="Proteomes" id="UP001159364">
    <property type="component" value="Linkage Group LG05"/>
</dbReference>
<dbReference type="Pfam" id="PF14244">
    <property type="entry name" value="Retrotran_gag_3"/>
    <property type="match status" value="1"/>
</dbReference>
<dbReference type="InterPro" id="IPR029472">
    <property type="entry name" value="Copia-like_N"/>
</dbReference>
<feature type="domain" description="Retrotransposon Copia-like N-terminal" evidence="1">
    <location>
        <begin position="31"/>
        <end position="77"/>
    </location>
</feature>
<dbReference type="PANTHER" id="PTHR37610:SF40">
    <property type="entry name" value="OS01G0909600 PROTEIN"/>
    <property type="match status" value="1"/>
</dbReference>
<keyword evidence="3" id="KW-1185">Reference proteome</keyword>
<name>A0AAV8TC57_9ROSI</name>
<dbReference type="PANTHER" id="PTHR37610">
    <property type="entry name" value="CCHC-TYPE DOMAIN-CONTAINING PROTEIN"/>
    <property type="match status" value="1"/>
</dbReference>
<evidence type="ECO:0000313" key="2">
    <source>
        <dbReference type="EMBL" id="KAJ8763880.1"/>
    </source>
</evidence>
<dbReference type="EMBL" id="JAIWQS010000005">
    <property type="protein sequence ID" value="KAJ8763880.1"/>
    <property type="molecule type" value="Genomic_DNA"/>
</dbReference>
<accession>A0AAV8TC57</accession>
<proteinExistence type="predicted"/>